<comment type="subcellular location">
    <subcellularLocation>
        <location evidence="1">Membrane</location>
        <topology evidence="1">Multi-pass membrane protein</topology>
    </subcellularLocation>
</comment>
<protein>
    <submittedName>
        <fullName evidence="7">O-antigen ligase family protein</fullName>
    </submittedName>
</protein>
<keyword evidence="8" id="KW-1185">Reference proteome</keyword>
<keyword evidence="3 5" id="KW-1133">Transmembrane helix</keyword>
<dbReference type="GO" id="GO:0016020">
    <property type="term" value="C:membrane"/>
    <property type="evidence" value="ECO:0007669"/>
    <property type="project" value="UniProtKB-SubCell"/>
</dbReference>
<gene>
    <name evidence="7" type="ORF">G3O08_03465</name>
</gene>
<dbReference type="PANTHER" id="PTHR37422">
    <property type="entry name" value="TEICHURONIC ACID BIOSYNTHESIS PROTEIN TUAE"/>
    <property type="match status" value="1"/>
</dbReference>
<dbReference type="Pfam" id="PF04932">
    <property type="entry name" value="Wzy_C"/>
    <property type="match status" value="1"/>
</dbReference>
<feature type="transmembrane region" description="Helical" evidence="5">
    <location>
        <begin position="390"/>
        <end position="407"/>
    </location>
</feature>
<keyword evidence="7" id="KW-0436">Ligase</keyword>
<evidence type="ECO:0000313" key="8">
    <source>
        <dbReference type="Proteomes" id="UP000486602"/>
    </source>
</evidence>
<keyword evidence="2 5" id="KW-0812">Transmembrane</keyword>
<feature type="transmembrane region" description="Helical" evidence="5">
    <location>
        <begin position="159"/>
        <end position="179"/>
    </location>
</feature>
<evidence type="ECO:0000256" key="2">
    <source>
        <dbReference type="ARBA" id="ARBA00022692"/>
    </source>
</evidence>
<dbReference type="RefSeq" id="WP_163283286.1">
    <property type="nucleotide sequence ID" value="NZ_JAAGVY010000003.1"/>
</dbReference>
<accession>A0A7K3WNX3</accession>
<evidence type="ECO:0000256" key="5">
    <source>
        <dbReference type="SAM" id="Phobius"/>
    </source>
</evidence>
<dbReference type="Proteomes" id="UP000486602">
    <property type="component" value="Unassembled WGS sequence"/>
</dbReference>
<dbReference type="InterPro" id="IPR051533">
    <property type="entry name" value="WaaL-like"/>
</dbReference>
<proteinExistence type="predicted"/>
<feature type="transmembrane region" description="Helical" evidence="5">
    <location>
        <begin position="114"/>
        <end position="139"/>
    </location>
</feature>
<feature type="transmembrane region" description="Helical" evidence="5">
    <location>
        <begin position="208"/>
        <end position="225"/>
    </location>
</feature>
<evidence type="ECO:0000313" key="7">
    <source>
        <dbReference type="EMBL" id="NEN22562.1"/>
    </source>
</evidence>
<organism evidence="7 8">
    <name type="scientific">Cryomorpha ignava</name>
    <dbReference type="NCBI Taxonomy" id="101383"/>
    <lineage>
        <taxon>Bacteria</taxon>
        <taxon>Pseudomonadati</taxon>
        <taxon>Bacteroidota</taxon>
        <taxon>Flavobacteriia</taxon>
        <taxon>Flavobacteriales</taxon>
        <taxon>Cryomorphaceae</taxon>
        <taxon>Cryomorpha</taxon>
    </lineage>
</organism>
<reference evidence="7 8" key="1">
    <citation type="submission" date="2020-02" db="EMBL/GenBank/DDBJ databases">
        <title>Out from the shadows clarifying the taxonomy of the family Cryomorphaceae and related taxa by utilizing the GTDB taxonomic framework.</title>
        <authorList>
            <person name="Bowman J.P."/>
        </authorList>
    </citation>
    <scope>NUCLEOTIDE SEQUENCE [LARGE SCALE GENOMIC DNA]</scope>
    <source>
        <strain evidence="7 8">QSSC 1-22</strain>
    </source>
</reference>
<comment type="caution">
    <text evidence="7">The sequence shown here is derived from an EMBL/GenBank/DDBJ whole genome shotgun (WGS) entry which is preliminary data.</text>
</comment>
<dbReference type="InterPro" id="IPR007016">
    <property type="entry name" value="O-antigen_ligase-rel_domated"/>
</dbReference>
<evidence type="ECO:0000256" key="3">
    <source>
        <dbReference type="ARBA" id="ARBA00022989"/>
    </source>
</evidence>
<feature type="transmembrane region" description="Helical" evidence="5">
    <location>
        <begin position="57"/>
        <end position="77"/>
    </location>
</feature>
<feature type="transmembrane region" description="Helical" evidence="5">
    <location>
        <begin position="365"/>
        <end position="384"/>
    </location>
</feature>
<keyword evidence="4 5" id="KW-0472">Membrane</keyword>
<name>A0A7K3WNX3_9FLAO</name>
<feature type="domain" description="O-antigen ligase-related" evidence="6">
    <location>
        <begin position="192"/>
        <end position="349"/>
    </location>
</feature>
<dbReference type="EMBL" id="JAAGVY010000003">
    <property type="protein sequence ID" value="NEN22562.1"/>
    <property type="molecule type" value="Genomic_DNA"/>
</dbReference>
<feature type="transmembrane region" description="Helical" evidence="5">
    <location>
        <begin position="186"/>
        <end position="202"/>
    </location>
</feature>
<feature type="transmembrane region" description="Helical" evidence="5">
    <location>
        <begin position="20"/>
        <end position="45"/>
    </location>
</feature>
<dbReference type="GO" id="GO:0016874">
    <property type="term" value="F:ligase activity"/>
    <property type="evidence" value="ECO:0007669"/>
    <property type="project" value="UniProtKB-KW"/>
</dbReference>
<evidence type="ECO:0000259" key="6">
    <source>
        <dbReference type="Pfam" id="PF04932"/>
    </source>
</evidence>
<dbReference type="AlphaFoldDB" id="A0A7K3WNX3"/>
<feature type="transmembrane region" description="Helical" evidence="5">
    <location>
        <begin position="333"/>
        <end position="353"/>
    </location>
</feature>
<sequence>MNLIHKIEWSNWREFAFPSSVVLLAFFIPLIKYGIQIPILLFILSWFFYPKVPFKKVWWPFLVFGGFYIFHLIGMFYTEHVNLGINDLTEKLSLLLFPFFFATAKPMNKKFKRYAIITFAIGLAFSVVLSFIISGFSYANSGNIRDFYMSEFSPIFHPSYIAMFINMAIAILLTVITTLKFSKIQLVLLWVLIFFLSLALVFPTSKMGFIIFVFLIGYFLFKWATQKVFFKLNSLLLLLVGITTLVFIKFNPVAQSRVNSAVEFADGEMKPNESHQMESNAARIYAWKATLNEIKKHPFGVGTGDINTVLENHFRENGLEELADKGLNPHNQYLQSAMAIGIPALLWFLFSLLYPFGKIIRTKDWLYAFFLCSLALNLLVESMLEKQSGIVFFSFFNALFFFSASLISKNTDNSKMNFEK</sequence>
<dbReference type="PANTHER" id="PTHR37422:SF13">
    <property type="entry name" value="LIPOPOLYSACCHARIDE BIOSYNTHESIS PROTEIN PA4999-RELATED"/>
    <property type="match status" value="1"/>
</dbReference>
<feature type="transmembrane region" description="Helical" evidence="5">
    <location>
        <begin position="232"/>
        <end position="250"/>
    </location>
</feature>
<evidence type="ECO:0000256" key="4">
    <source>
        <dbReference type="ARBA" id="ARBA00023136"/>
    </source>
</evidence>
<evidence type="ECO:0000256" key="1">
    <source>
        <dbReference type="ARBA" id="ARBA00004141"/>
    </source>
</evidence>